<gene>
    <name evidence="2" type="ORF">AVDCRST_MAG20-1036</name>
</gene>
<evidence type="ECO:0000256" key="1">
    <source>
        <dbReference type="SAM" id="MobiDB-lite"/>
    </source>
</evidence>
<feature type="non-terminal residue" evidence="2">
    <location>
        <position position="129"/>
    </location>
</feature>
<dbReference type="AlphaFoldDB" id="A0A6J4HMY8"/>
<evidence type="ECO:0000313" key="2">
    <source>
        <dbReference type="EMBL" id="CAA9227860.1"/>
    </source>
</evidence>
<sequence length="129" mass="13925">AEVPHPGVDGPGQGAGGRLPRDAGGQRAHAAGHHRRSRRRGQVLHGDRGRQDPRPGARRGPRGRRGHADEHLRRRRQDPEGRARCQRGVHAGPGEGRRQHGEDDGAAAPHQQARVQADPGEAQGRDRAV</sequence>
<protein>
    <submittedName>
        <fullName evidence="2">Uncharacterized protein</fullName>
    </submittedName>
</protein>
<accession>A0A6J4HMY8</accession>
<name>A0A6J4HMY8_9ACTN</name>
<feature type="region of interest" description="Disordered" evidence="1">
    <location>
        <begin position="1"/>
        <end position="129"/>
    </location>
</feature>
<feature type="compositionally biased region" description="Basic residues" evidence="1">
    <location>
        <begin position="56"/>
        <end position="65"/>
    </location>
</feature>
<feature type="compositionally biased region" description="Basic and acidic residues" evidence="1">
    <location>
        <begin position="45"/>
        <end position="55"/>
    </location>
</feature>
<reference evidence="2" key="1">
    <citation type="submission" date="2020-02" db="EMBL/GenBank/DDBJ databases">
        <authorList>
            <person name="Meier V. D."/>
        </authorList>
    </citation>
    <scope>NUCLEOTIDE SEQUENCE</scope>
    <source>
        <strain evidence="2">AVDCRST_MAG20</strain>
    </source>
</reference>
<proteinExistence type="predicted"/>
<organism evidence="2">
    <name type="scientific">uncultured Acidimicrobiales bacterium</name>
    <dbReference type="NCBI Taxonomy" id="310071"/>
    <lineage>
        <taxon>Bacteria</taxon>
        <taxon>Bacillati</taxon>
        <taxon>Actinomycetota</taxon>
        <taxon>Acidimicrobiia</taxon>
        <taxon>Acidimicrobiales</taxon>
        <taxon>environmental samples</taxon>
    </lineage>
</organism>
<dbReference type="EMBL" id="CADCSY010000043">
    <property type="protein sequence ID" value="CAA9227860.1"/>
    <property type="molecule type" value="Genomic_DNA"/>
</dbReference>
<feature type="non-terminal residue" evidence="2">
    <location>
        <position position="1"/>
    </location>
</feature>
<feature type="compositionally biased region" description="Basic and acidic residues" evidence="1">
    <location>
        <begin position="66"/>
        <end position="83"/>
    </location>
</feature>
<feature type="compositionally biased region" description="Basic residues" evidence="1">
    <location>
        <begin position="30"/>
        <end position="42"/>
    </location>
</feature>